<accession>A0ABY5Z903</accession>
<feature type="domain" description="Putative restriction endonuclease" evidence="1">
    <location>
        <begin position="15"/>
        <end position="172"/>
    </location>
</feature>
<dbReference type="SUPFAM" id="SSF52980">
    <property type="entry name" value="Restriction endonuclease-like"/>
    <property type="match status" value="1"/>
</dbReference>
<dbReference type="EMBL" id="CP073721">
    <property type="protein sequence ID" value="UWZ37188.1"/>
    <property type="molecule type" value="Genomic_DNA"/>
</dbReference>
<dbReference type="PANTHER" id="PTHR35400:SF3">
    <property type="entry name" value="SLL1072 PROTEIN"/>
    <property type="match status" value="1"/>
</dbReference>
<evidence type="ECO:0000313" key="2">
    <source>
        <dbReference type="EMBL" id="UWZ37188.1"/>
    </source>
</evidence>
<dbReference type="InterPro" id="IPR011335">
    <property type="entry name" value="Restrct_endonuc-II-like"/>
</dbReference>
<dbReference type="PANTHER" id="PTHR35400">
    <property type="entry name" value="SLR1083 PROTEIN"/>
    <property type="match status" value="1"/>
</dbReference>
<keyword evidence="2" id="KW-0255">Endonuclease</keyword>
<name>A0ABY5Z903_9ACTN</name>
<sequence>MSVSVLEHVGPWSEDEYFALGETPNRIELIDGSLLVSPAPAIRHQILSRRIANALDPGASAAGLLVLEAVNVRLQAGRIVIPDLVVSDVDEGMMIDAVDVTVVGEIVSPSNAASDRVTKMNFYATAGIGWYLLVEQHSLSSVVLRLLRLEGERYVEHALVSSGKTLTSDSPFAIRLDTGALAAGGAAAS</sequence>
<keyword evidence="2" id="KW-0540">Nuclease</keyword>
<organism evidence="2 3">
    <name type="scientific">Dactylosporangium roseum</name>
    <dbReference type="NCBI Taxonomy" id="47989"/>
    <lineage>
        <taxon>Bacteria</taxon>
        <taxon>Bacillati</taxon>
        <taxon>Actinomycetota</taxon>
        <taxon>Actinomycetes</taxon>
        <taxon>Micromonosporales</taxon>
        <taxon>Micromonosporaceae</taxon>
        <taxon>Dactylosporangium</taxon>
    </lineage>
</organism>
<evidence type="ECO:0000259" key="1">
    <source>
        <dbReference type="Pfam" id="PF05685"/>
    </source>
</evidence>
<dbReference type="GO" id="GO:0004519">
    <property type="term" value="F:endonuclease activity"/>
    <property type="evidence" value="ECO:0007669"/>
    <property type="project" value="UniProtKB-KW"/>
</dbReference>
<evidence type="ECO:0000313" key="3">
    <source>
        <dbReference type="Proteomes" id="UP001058271"/>
    </source>
</evidence>
<dbReference type="Proteomes" id="UP001058271">
    <property type="component" value="Chromosome"/>
</dbReference>
<dbReference type="Gene3D" id="3.90.1570.10">
    <property type="entry name" value="tt1808, chain A"/>
    <property type="match status" value="1"/>
</dbReference>
<dbReference type="InterPro" id="IPR012296">
    <property type="entry name" value="Nuclease_put_TT1808"/>
</dbReference>
<dbReference type="CDD" id="cd06260">
    <property type="entry name" value="DUF820-like"/>
    <property type="match status" value="1"/>
</dbReference>
<keyword evidence="2" id="KW-0378">Hydrolase</keyword>
<gene>
    <name evidence="2" type="ORF">Drose_02410</name>
</gene>
<dbReference type="Pfam" id="PF05685">
    <property type="entry name" value="Uma2"/>
    <property type="match status" value="1"/>
</dbReference>
<protein>
    <submittedName>
        <fullName evidence="2">Uma2 family endonuclease</fullName>
    </submittedName>
</protein>
<dbReference type="RefSeq" id="WP_260726550.1">
    <property type="nucleotide sequence ID" value="NZ_BAAABS010000010.1"/>
</dbReference>
<proteinExistence type="predicted"/>
<reference evidence="2" key="1">
    <citation type="submission" date="2021-04" db="EMBL/GenBank/DDBJ databases">
        <title>Biosynthetic gene clusters of Dactylosporangioum roseum.</title>
        <authorList>
            <person name="Hartkoorn R.C."/>
            <person name="Beaudoing E."/>
            <person name="Hot D."/>
            <person name="Moureu S."/>
        </authorList>
    </citation>
    <scope>NUCLEOTIDE SEQUENCE</scope>
    <source>
        <strain evidence="2">NRRL B-16295</strain>
    </source>
</reference>
<keyword evidence="3" id="KW-1185">Reference proteome</keyword>
<dbReference type="InterPro" id="IPR008538">
    <property type="entry name" value="Uma2"/>
</dbReference>